<keyword evidence="1" id="KW-0479">Metal-binding</keyword>
<evidence type="ECO:0000259" key="5">
    <source>
        <dbReference type="PROSITE" id="PS50089"/>
    </source>
</evidence>
<dbReference type="InterPro" id="IPR001841">
    <property type="entry name" value="Znf_RING"/>
</dbReference>
<dbReference type="GO" id="GO:0016567">
    <property type="term" value="P:protein ubiquitination"/>
    <property type="evidence" value="ECO:0007669"/>
    <property type="project" value="TreeGrafter"/>
</dbReference>
<dbReference type="SMART" id="SM00184">
    <property type="entry name" value="RING"/>
    <property type="match status" value="1"/>
</dbReference>
<accession>A0AA38CFK2</accession>
<dbReference type="OMA" id="EDTICSI"/>
<reference evidence="6 7" key="1">
    <citation type="journal article" date="2021" name="Nat. Plants">
        <title>The Taxus genome provides insights into paclitaxel biosynthesis.</title>
        <authorList>
            <person name="Xiong X."/>
            <person name="Gou J."/>
            <person name="Liao Q."/>
            <person name="Li Y."/>
            <person name="Zhou Q."/>
            <person name="Bi G."/>
            <person name="Li C."/>
            <person name="Du R."/>
            <person name="Wang X."/>
            <person name="Sun T."/>
            <person name="Guo L."/>
            <person name="Liang H."/>
            <person name="Lu P."/>
            <person name="Wu Y."/>
            <person name="Zhang Z."/>
            <person name="Ro D.K."/>
            <person name="Shang Y."/>
            <person name="Huang S."/>
            <person name="Yan J."/>
        </authorList>
    </citation>
    <scope>NUCLEOTIDE SEQUENCE [LARGE SCALE GENOMIC DNA]</scope>
    <source>
        <strain evidence="6">Ta-2019</strain>
    </source>
</reference>
<evidence type="ECO:0000313" key="7">
    <source>
        <dbReference type="Proteomes" id="UP000824469"/>
    </source>
</evidence>
<evidence type="ECO:0000256" key="4">
    <source>
        <dbReference type="PROSITE-ProRule" id="PRU00175"/>
    </source>
</evidence>
<dbReference type="InterPro" id="IPR013083">
    <property type="entry name" value="Znf_RING/FYVE/PHD"/>
</dbReference>
<dbReference type="GO" id="GO:0008270">
    <property type="term" value="F:zinc ion binding"/>
    <property type="evidence" value="ECO:0007669"/>
    <property type="project" value="UniProtKB-KW"/>
</dbReference>
<protein>
    <recommendedName>
        <fullName evidence="5">RING-type domain-containing protein</fullName>
    </recommendedName>
</protein>
<evidence type="ECO:0000256" key="1">
    <source>
        <dbReference type="ARBA" id="ARBA00022723"/>
    </source>
</evidence>
<dbReference type="GO" id="GO:0005737">
    <property type="term" value="C:cytoplasm"/>
    <property type="evidence" value="ECO:0007669"/>
    <property type="project" value="TreeGrafter"/>
</dbReference>
<keyword evidence="2 4" id="KW-0863">Zinc-finger</keyword>
<dbReference type="PANTHER" id="PTHR15710">
    <property type="entry name" value="E3 UBIQUITIN-PROTEIN LIGASE PRAJA"/>
    <property type="match status" value="1"/>
</dbReference>
<gene>
    <name evidence="6" type="ORF">KI387_039222</name>
</gene>
<dbReference type="PANTHER" id="PTHR15710:SF243">
    <property type="entry name" value="E3 UBIQUITIN-PROTEIN LIGASE PRAJA-2 ISOFORM X1"/>
    <property type="match status" value="1"/>
</dbReference>
<dbReference type="Pfam" id="PF13639">
    <property type="entry name" value="zf-RING_2"/>
    <property type="match status" value="1"/>
</dbReference>
<feature type="domain" description="RING-type" evidence="5">
    <location>
        <begin position="262"/>
        <end position="306"/>
    </location>
</feature>
<name>A0AA38CFK2_TAXCH</name>
<comment type="caution">
    <text evidence="6">The sequence shown here is derived from an EMBL/GenBank/DDBJ whole genome shotgun (WGS) entry which is preliminary data.</text>
</comment>
<dbReference type="SUPFAM" id="SSF57850">
    <property type="entry name" value="RING/U-box"/>
    <property type="match status" value="1"/>
</dbReference>
<keyword evidence="7" id="KW-1185">Reference proteome</keyword>
<organism evidence="6 7">
    <name type="scientific">Taxus chinensis</name>
    <name type="common">Chinese yew</name>
    <name type="synonym">Taxus wallichiana var. chinensis</name>
    <dbReference type="NCBI Taxonomy" id="29808"/>
    <lineage>
        <taxon>Eukaryota</taxon>
        <taxon>Viridiplantae</taxon>
        <taxon>Streptophyta</taxon>
        <taxon>Embryophyta</taxon>
        <taxon>Tracheophyta</taxon>
        <taxon>Spermatophyta</taxon>
        <taxon>Pinopsida</taxon>
        <taxon>Pinidae</taxon>
        <taxon>Conifers II</taxon>
        <taxon>Cupressales</taxon>
        <taxon>Taxaceae</taxon>
        <taxon>Taxus</taxon>
    </lineage>
</organism>
<dbReference type="Proteomes" id="UP000824469">
    <property type="component" value="Unassembled WGS sequence"/>
</dbReference>
<proteinExistence type="predicted"/>
<dbReference type="PROSITE" id="PS50089">
    <property type="entry name" value="ZF_RING_2"/>
    <property type="match status" value="1"/>
</dbReference>
<evidence type="ECO:0000313" key="6">
    <source>
        <dbReference type="EMBL" id="KAH9295634.1"/>
    </source>
</evidence>
<dbReference type="EMBL" id="JAHRHJ020000011">
    <property type="protein sequence ID" value="KAH9295634.1"/>
    <property type="molecule type" value="Genomic_DNA"/>
</dbReference>
<dbReference type="GO" id="GO:0061630">
    <property type="term" value="F:ubiquitin protein ligase activity"/>
    <property type="evidence" value="ECO:0007669"/>
    <property type="project" value="TreeGrafter"/>
</dbReference>
<sequence length="313" mass="34980">MDSSGLCKLLRCDVCRENISCSGKCLCEEDITMSLQTVAHQHFYKSQLQEIIKCCINAGVPSPSQFPKNVSYEVRVEGDDKRIYTVHSLGPRNMVQIKLDTQYFSSYKKENGRHVEDIQHREKDINVGHSGSGGGDRPCQAEGLCDEHTNSVEIEGEGKGGEISVNSGPPYILPLRVTFYTSLYSLLQIFSQSLDWDCLLQELETNTAELAWHFYVRETSTHGDLQVGSSGEDDGVGEIERSYGSALPQLDKKYLNGEEAWCCICRNSNLELGERKYPLLLPCGHGYHPHCIAKWLGAKSTCPLCRHVLPECP</sequence>
<evidence type="ECO:0000256" key="2">
    <source>
        <dbReference type="ARBA" id="ARBA00022771"/>
    </source>
</evidence>
<keyword evidence="3" id="KW-0862">Zinc</keyword>
<evidence type="ECO:0000256" key="3">
    <source>
        <dbReference type="ARBA" id="ARBA00022833"/>
    </source>
</evidence>
<dbReference type="Gene3D" id="3.30.40.10">
    <property type="entry name" value="Zinc/RING finger domain, C3HC4 (zinc finger)"/>
    <property type="match status" value="1"/>
</dbReference>
<dbReference type="AlphaFoldDB" id="A0AA38CFK2"/>